<dbReference type="EMBL" id="CP044789">
    <property type="protein sequence ID" value="QFP48581.1"/>
    <property type="molecule type" value="Genomic_DNA"/>
</dbReference>
<reference evidence="2" key="1">
    <citation type="submission" date="2019-10" db="EMBL/GenBank/DDBJ databases">
        <title>Whole genome sequencing of Borrelia miyamotoi strains isolated in Europe.</title>
        <authorList>
            <person name="Sprong H."/>
            <person name="Azagi T."/>
            <person name="Kuleshov K.V."/>
            <person name="Platonov A.E."/>
            <person name="Hoornstra D."/>
            <person name="Hovius J.W."/>
        </authorList>
    </citation>
    <scope>NUCLEOTIDE SEQUENCE</scope>
    <source>
        <strain evidence="2">NL-IR-1</strain>
        <plasmid evidence="2">unnamed</plasmid>
    </source>
</reference>
<dbReference type="RefSeq" id="WP_152301177.1">
    <property type="nucleotide sequence ID" value="NZ_CP127357.1"/>
</dbReference>
<protein>
    <submittedName>
        <fullName evidence="2">Uncharacterized protein</fullName>
    </submittedName>
</protein>
<evidence type="ECO:0000313" key="2">
    <source>
        <dbReference type="EMBL" id="QFP48581.1"/>
    </source>
</evidence>
<proteinExistence type="predicted"/>
<sequence>MIRLFKVLLMSILISLVSCKLYEQSLQAYEEFLNGKKTIPVGFRYNDDDVVVVGISGTGKLAGKLKPEVIVRGSLDKDEEVIELGLKEEERLKKGVEAQFVSQADRLTEEQESYLVSGEAEANEIKSKVDAKLSEMNVVHNELNTSLSKLENMKTDIMNAKSDFERARSSSSNDISTTVKQTLDLAIKKVKSSKDIAVTLYKAQLHVLELAESSAESAKNSSKSALRESEQVRSSGYYYIGHMTRYISDAKNSLSSAESMFNKIESEMGKLRSEMKQAEEGFAALKSAHQALGVILKDSIC</sequence>
<geneLocation type="plasmid" evidence="2">
    <name>unnamed</name>
</geneLocation>
<organism evidence="2">
    <name type="scientific">Borrelia miyamotoi</name>
    <dbReference type="NCBI Taxonomy" id="47466"/>
    <lineage>
        <taxon>Bacteria</taxon>
        <taxon>Pseudomonadati</taxon>
        <taxon>Spirochaetota</taxon>
        <taxon>Spirochaetia</taxon>
        <taxon>Spirochaetales</taxon>
        <taxon>Borreliaceae</taxon>
        <taxon>Borrelia</taxon>
    </lineage>
</organism>
<gene>
    <name evidence="2" type="ORF">F9Y91_04960</name>
</gene>
<accession>A0A5P8AUJ4</accession>
<keyword evidence="1" id="KW-0175">Coiled coil</keyword>
<evidence type="ECO:0000256" key="1">
    <source>
        <dbReference type="SAM" id="Coils"/>
    </source>
</evidence>
<dbReference type="PROSITE" id="PS51257">
    <property type="entry name" value="PROKAR_LIPOPROTEIN"/>
    <property type="match status" value="1"/>
</dbReference>
<name>A0A5P8AUJ4_9SPIR</name>
<dbReference type="AlphaFoldDB" id="A0A5P8AUJ4"/>
<feature type="coiled-coil region" evidence="1">
    <location>
        <begin position="247"/>
        <end position="288"/>
    </location>
</feature>
<keyword evidence="2" id="KW-0614">Plasmid</keyword>